<dbReference type="EMBL" id="MLAW01000005">
    <property type="protein sequence ID" value="OJJ26660.1"/>
    <property type="molecule type" value="Genomic_DNA"/>
</dbReference>
<evidence type="ECO:0008006" key="4">
    <source>
        <dbReference type="Google" id="ProtNLM"/>
    </source>
</evidence>
<keyword evidence="3" id="KW-1185">Reference proteome</keyword>
<reference evidence="2" key="1">
    <citation type="submission" date="2016-10" db="EMBL/GenBank/DDBJ databases">
        <title>CRISPR-Cas defence system in Roseofilum reptotaenium: evidence of a bacteriophage-cyanobacterium arms race in the coral black band disease.</title>
        <authorList>
            <person name="Buerger P."/>
            <person name="Wood-Charlson E.M."/>
            <person name="Weynberg K.D."/>
            <person name="Willis B."/>
            <person name="Van Oppen M.J."/>
        </authorList>
    </citation>
    <scope>NUCLEOTIDE SEQUENCE [LARGE SCALE GENOMIC DNA]</scope>
    <source>
        <strain evidence="2">AO1-A</strain>
    </source>
</reference>
<dbReference type="PANTHER" id="PTHR34548">
    <property type="entry name" value="PROTEIN TIC 21, CHLOROPLASTIC"/>
    <property type="match status" value="1"/>
</dbReference>
<protein>
    <recommendedName>
        <fullName evidence="4">DUF3611 domain-containing protein</fullName>
    </recommendedName>
</protein>
<dbReference type="PANTHER" id="PTHR34548:SF2">
    <property type="entry name" value="PROTEIN TIC 21, CHLOROPLASTIC"/>
    <property type="match status" value="1"/>
</dbReference>
<feature type="transmembrane region" description="Helical" evidence="1">
    <location>
        <begin position="59"/>
        <end position="81"/>
    </location>
</feature>
<dbReference type="InterPro" id="IPR022051">
    <property type="entry name" value="DUF3611"/>
</dbReference>
<feature type="transmembrane region" description="Helical" evidence="1">
    <location>
        <begin position="106"/>
        <end position="129"/>
    </location>
</feature>
<dbReference type="AlphaFoldDB" id="A0A1L9QVF4"/>
<evidence type="ECO:0000256" key="1">
    <source>
        <dbReference type="SAM" id="Phobius"/>
    </source>
</evidence>
<dbReference type="Proteomes" id="UP000183940">
    <property type="component" value="Unassembled WGS sequence"/>
</dbReference>
<dbReference type="Pfam" id="PF12263">
    <property type="entry name" value="DUF3611"/>
    <property type="match status" value="1"/>
</dbReference>
<feature type="transmembrane region" description="Helical" evidence="1">
    <location>
        <begin position="21"/>
        <end position="47"/>
    </location>
</feature>
<evidence type="ECO:0000313" key="3">
    <source>
        <dbReference type="Proteomes" id="UP000183940"/>
    </source>
</evidence>
<keyword evidence="1" id="KW-1133">Transmembrane helix</keyword>
<gene>
    <name evidence="2" type="ORF">BI308_04595</name>
</gene>
<comment type="caution">
    <text evidence="2">The sequence shown here is derived from an EMBL/GenBank/DDBJ whole genome shotgun (WGS) entry which is preliminary data.</text>
</comment>
<sequence length="202" mass="22384">MFDPLPPSKPNVHQIASEFYRLGWIGFWVQLGLGIIPIVILLFVLLFDNRPNSAQAGNAWLGTILAYGCLLTLIFTIYWCFHYTQLSDQLKNPELRPSKAQIRRSLWIGILANLCGMTCAMIVALWRVGTLLFRMLSLPPGASTIYTPMPGAAVVNPGSIIVPMNMIALQAMMNTIAAELVGVIVTLWLLYRVIQHTSPGES</sequence>
<name>A0A1L9QVF4_9CYAN</name>
<dbReference type="STRING" id="1925591.BI308_04595"/>
<keyword evidence="1" id="KW-0812">Transmembrane</keyword>
<evidence type="ECO:0000313" key="2">
    <source>
        <dbReference type="EMBL" id="OJJ26660.1"/>
    </source>
</evidence>
<organism evidence="2 3">
    <name type="scientific">Roseofilum reptotaenium AO1-A</name>
    <dbReference type="NCBI Taxonomy" id="1925591"/>
    <lineage>
        <taxon>Bacteria</taxon>
        <taxon>Bacillati</taxon>
        <taxon>Cyanobacteriota</taxon>
        <taxon>Cyanophyceae</taxon>
        <taxon>Desertifilales</taxon>
        <taxon>Desertifilaceae</taxon>
        <taxon>Roseofilum</taxon>
    </lineage>
</organism>
<feature type="transmembrane region" description="Helical" evidence="1">
    <location>
        <begin position="176"/>
        <end position="194"/>
    </location>
</feature>
<keyword evidence="1" id="KW-0472">Membrane</keyword>
<accession>A0A1L9QVF4</accession>
<proteinExistence type="predicted"/>